<organism evidence="1 2">
    <name type="scientific">Allacma fusca</name>
    <dbReference type="NCBI Taxonomy" id="39272"/>
    <lineage>
        <taxon>Eukaryota</taxon>
        <taxon>Metazoa</taxon>
        <taxon>Ecdysozoa</taxon>
        <taxon>Arthropoda</taxon>
        <taxon>Hexapoda</taxon>
        <taxon>Collembola</taxon>
        <taxon>Symphypleona</taxon>
        <taxon>Sminthuridae</taxon>
        <taxon>Allacma</taxon>
    </lineage>
</organism>
<dbReference type="AlphaFoldDB" id="A0A8J2KT45"/>
<keyword evidence="2" id="KW-1185">Reference proteome</keyword>
<reference evidence="1" key="1">
    <citation type="submission" date="2021-06" db="EMBL/GenBank/DDBJ databases">
        <authorList>
            <person name="Hodson N. C."/>
            <person name="Mongue J. A."/>
            <person name="Jaron S. K."/>
        </authorList>
    </citation>
    <scope>NUCLEOTIDE SEQUENCE</scope>
</reference>
<gene>
    <name evidence="1" type="ORF">AFUS01_LOCUS29517</name>
</gene>
<proteinExistence type="predicted"/>
<accession>A0A8J2KT45</accession>
<name>A0A8J2KT45_9HEXA</name>
<protein>
    <submittedName>
        <fullName evidence="1">Uncharacterized protein</fullName>
    </submittedName>
</protein>
<comment type="caution">
    <text evidence="1">The sequence shown here is derived from an EMBL/GenBank/DDBJ whole genome shotgun (WGS) entry which is preliminary data.</text>
</comment>
<evidence type="ECO:0000313" key="1">
    <source>
        <dbReference type="EMBL" id="CAG7819047.1"/>
    </source>
</evidence>
<sequence>MLSFCQTSSSRFEQSKRRNRVVPETSLAENVTYDMDPDVYLEVRRLLENDEDGLAVTDYRPVVKNSRDYKINGFTKQFQHQELLRHVKCSEKSCTATPSTDGYTFCNNFHLFCANCAENLLYCGYKSPTGDGRMCFQRFFRAKIPFYTSFLENECKFVCPNEKFGCSVVAQAGTLAKHFKECSSFPGSPFACKFTGCRSVPISFEDLVAHLKNYHQTIFVEQSVSAVSLKIPWIKRKSADGEFYTWIPAVFKTNNVYFLVAFRIQHGILYQWIYVEDKSSKYKDKGQIYILSGFETTEKGVTVLREHKGQTLATSAYKILDGDNCFAISFDNFFEEYMMLDALKQIWYFVLDLNIVFLP</sequence>
<dbReference type="EMBL" id="CAJVCH010437609">
    <property type="protein sequence ID" value="CAG7819047.1"/>
    <property type="molecule type" value="Genomic_DNA"/>
</dbReference>
<dbReference type="Proteomes" id="UP000708208">
    <property type="component" value="Unassembled WGS sequence"/>
</dbReference>
<evidence type="ECO:0000313" key="2">
    <source>
        <dbReference type="Proteomes" id="UP000708208"/>
    </source>
</evidence>